<dbReference type="AlphaFoldDB" id="A0A5N5N4E4"/>
<evidence type="ECO:0000313" key="1">
    <source>
        <dbReference type="EMBL" id="KAB5561878.1"/>
    </source>
</evidence>
<organism evidence="1 2">
    <name type="scientific">Pangasianodon hypophthalmus</name>
    <name type="common">Striped catfish</name>
    <name type="synonym">Helicophagus hypophthalmus</name>
    <dbReference type="NCBI Taxonomy" id="310915"/>
    <lineage>
        <taxon>Eukaryota</taxon>
        <taxon>Metazoa</taxon>
        <taxon>Chordata</taxon>
        <taxon>Craniata</taxon>
        <taxon>Vertebrata</taxon>
        <taxon>Euteleostomi</taxon>
        <taxon>Actinopterygii</taxon>
        <taxon>Neopterygii</taxon>
        <taxon>Teleostei</taxon>
        <taxon>Ostariophysi</taxon>
        <taxon>Siluriformes</taxon>
        <taxon>Pangasiidae</taxon>
        <taxon>Pangasianodon</taxon>
    </lineage>
</organism>
<dbReference type="EMBL" id="VFJC01000011">
    <property type="protein sequence ID" value="KAB5561878.1"/>
    <property type="molecule type" value="Genomic_DNA"/>
</dbReference>
<sequence length="223" mass="24759">MSSLLPCLLDGDCFFRCDSDSPDVGILFELGVTYIRNSTGERGDLSCGWAFLKLFDESGALIPLRTQELVVHGGTPYEGVVDTYGMSSKRGGSTGVLHQMLMSRKLPKLIVKLRSPNTRTREQLSLLPDTILGCVSTVPLLVLYRQLLADTLLLDRVTMQNADLICSSVLATFPEVLDHSDLMDAFRKSWVESENNLKRSDKKDVAVLKKLFEKGRRCAEEAV</sequence>
<keyword evidence="2" id="KW-1185">Reference proteome</keyword>
<evidence type="ECO:0000313" key="2">
    <source>
        <dbReference type="Proteomes" id="UP000327468"/>
    </source>
</evidence>
<dbReference type="GO" id="GO:0005737">
    <property type="term" value="C:cytoplasm"/>
    <property type="evidence" value="ECO:0007669"/>
    <property type="project" value="TreeGrafter"/>
</dbReference>
<reference evidence="1 2" key="1">
    <citation type="submission" date="2019-06" db="EMBL/GenBank/DDBJ databases">
        <title>A chromosome-scale genome assembly of the striped catfish, Pangasianodon hypophthalmus.</title>
        <authorList>
            <person name="Wen M."/>
            <person name="Zahm M."/>
            <person name="Roques C."/>
            <person name="Cabau C."/>
            <person name="Klopp C."/>
            <person name="Donnadieu C."/>
            <person name="Jouanno E."/>
            <person name="Avarre J.-C."/>
            <person name="Campet M."/>
            <person name="Ha T.T.T."/>
            <person name="Dugue R."/>
            <person name="Lampietro C."/>
            <person name="Louis A."/>
            <person name="Herpin A."/>
            <person name="Echchiki A."/>
            <person name="Berthelot C."/>
            <person name="Parey E."/>
            <person name="Roest-Crollius H."/>
            <person name="Braasch I."/>
            <person name="Postlethwait J."/>
            <person name="Bobe J."/>
            <person name="Montfort J."/>
            <person name="Bouchez O."/>
            <person name="Begum T."/>
            <person name="Schartl M."/>
            <person name="Guiguen Y."/>
        </authorList>
    </citation>
    <scope>NUCLEOTIDE SEQUENCE [LARGE SCALE GENOMIC DNA]</scope>
    <source>
        <strain evidence="1 2">Indonesia</strain>
        <tissue evidence="1">Blood</tissue>
    </source>
</reference>
<dbReference type="PANTHER" id="PTHR15176:SF1">
    <property type="entry name" value="NEPHROCYSTIN-1"/>
    <property type="match status" value="1"/>
</dbReference>
<dbReference type="PANTHER" id="PTHR15176">
    <property type="entry name" value="NEPHROCYSTIN"/>
    <property type="match status" value="1"/>
</dbReference>
<comment type="caution">
    <text evidence="1">The sequence shown here is derived from an EMBL/GenBank/DDBJ whole genome shotgun (WGS) entry which is preliminary data.</text>
</comment>
<name>A0A5N5N4E4_PANHP</name>
<dbReference type="Proteomes" id="UP000327468">
    <property type="component" value="Chromosome 10"/>
</dbReference>
<dbReference type="GO" id="GO:0005929">
    <property type="term" value="C:cilium"/>
    <property type="evidence" value="ECO:0007669"/>
    <property type="project" value="TreeGrafter"/>
</dbReference>
<dbReference type="InterPro" id="IPR039687">
    <property type="entry name" value="NPHP1"/>
</dbReference>
<gene>
    <name evidence="1" type="ORF">PHYPO_G00011590</name>
</gene>
<protein>
    <submittedName>
        <fullName evidence="1">Uncharacterized protein</fullName>
    </submittedName>
</protein>
<accession>A0A5N5N4E4</accession>
<dbReference type="GO" id="GO:0090251">
    <property type="term" value="P:protein localization involved in establishment of planar polarity"/>
    <property type="evidence" value="ECO:0007669"/>
    <property type="project" value="TreeGrafter"/>
</dbReference>
<proteinExistence type="predicted"/>